<evidence type="ECO:0000313" key="3">
    <source>
        <dbReference type="Proteomes" id="UP000601435"/>
    </source>
</evidence>
<evidence type="ECO:0000313" key="2">
    <source>
        <dbReference type="EMBL" id="CAE7456321.1"/>
    </source>
</evidence>
<feature type="compositionally biased region" description="Basic and acidic residues" evidence="1">
    <location>
        <begin position="70"/>
        <end position="116"/>
    </location>
</feature>
<feature type="compositionally biased region" description="Basic and acidic residues" evidence="1">
    <location>
        <begin position="35"/>
        <end position="56"/>
    </location>
</feature>
<dbReference type="OrthoDB" id="10405022at2759"/>
<accession>A0A812RXU4</accession>
<dbReference type="EMBL" id="CAJNJA010020187">
    <property type="protein sequence ID" value="CAE7456321.1"/>
    <property type="molecule type" value="Genomic_DNA"/>
</dbReference>
<sequence length="309" mass="35152">SYAYSGRYSPAHGGAGRRCGEPYSDSFSDLYPDTYPERYVGRYQDRYTEPYPEREGGPYAEQYPMPLPERYSKRYADPDQEQQFRDSYRPYDRPYDRQYEKFPERYGRQYPERPVEYPEPCGERYNAYQSSSLFTDPRNSRPEMPPLPQQMPPPPPSVQTPPPPLPPPPPAPKKSRSREAPVVNLGSMPENLLGSPELPSVGSRDHRVGGCKPCAFLVKGCQNGIMCKFCHLCDAGEKKRRQKAKKAAFKAVQRPETVLLYTMTGCEALRAKVHLTCSPNLGWLVTIRLGETIGLASSCCHDVSQLHRF</sequence>
<organism evidence="2 3">
    <name type="scientific">Symbiodinium necroappetens</name>
    <dbReference type="NCBI Taxonomy" id="1628268"/>
    <lineage>
        <taxon>Eukaryota</taxon>
        <taxon>Sar</taxon>
        <taxon>Alveolata</taxon>
        <taxon>Dinophyceae</taxon>
        <taxon>Suessiales</taxon>
        <taxon>Symbiodiniaceae</taxon>
        <taxon>Symbiodinium</taxon>
    </lineage>
</organism>
<feature type="region of interest" description="Disordered" evidence="1">
    <location>
        <begin position="1"/>
        <end position="180"/>
    </location>
</feature>
<proteinExistence type="predicted"/>
<dbReference type="AlphaFoldDB" id="A0A812RXU4"/>
<name>A0A812RXU4_9DINO</name>
<comment type="caution">
    <text evidence="2">The sequence shown here is derived from an EMBL/GenBank/DDBJ whole genome shotgun (WGS) entry which is preliminary data.</text>
</comment>
<protein>
    <submittedName>
        <fullName evidence="2">HpaIIM protein</fullName>
    </submittedName>
</protein>
<keyword evidence="3" id="KW-1185">Reference proteome</keyword>
<feature type="compositionally biased region" description="Pro residues" evidence="1">
    <location>
        <begin position="143"/>
        <end position="172"/>
    </location>
</feature>
<reference evidence="2" key="1">
    <citation type="submission" date="2021-02" db="EMBL/GenBank/DDBJ databases">
        <authorList>
            <person name="Dougan E. K."/>
            <person name="Rhodes N."/>
            <person name="Thang M."/>
            <person name="Chan C."/>
        </authorList>
    </citation>
    <scope>NUCLEOTIDE SEQUENCE</scope>
</reference>
<evidence type="ECO:0000256" key="1">
    <source>
        <dbReference type="SAM" id="MobiDB-lite"/>
    </source>
</evidence>
<feature type="non-terminal residue" evidence="2">
    <location>
        <position position="1"/>
    </location>
</feature>
<gene>
    <name evidence="2" type="primary">hpaIIM</name>
    <name evidence="2" type="ORF">SNEC2469_LOCUS12707</name>
</gene>
<dbReference type="Proteomes" id="UP000601435">
    <property type="component" value="Unassembled WGS sequence"/>
</dbReference>